<organism evidence="1 2">
    <name type="scientific">Nematocida parisii (strain ERTm3)</name>
    <name type="common">Nematode killer fungus</name>
    <dbReference type="NCBI Taxonomy" id="935791"/>
    <lineage>
        <taxon>Eukaryota</taxon>
        <taxon>Fungi</taxon>
        <taxon>Fungi incertae sedis</taxon>
        <taxon>Microsporidia</taxon>
        <taxon>Nematocida</taxon>
    </lineage>
</organism>
<proteinExistence type="predicted"/>
<evidence type="ECO:0000313" key="2">
    <source>
        <dbReference type="Proteomes" id="UP000002872"/>
    </source>
</evidence>
<dbReference type="Proteomes" id="UP000002872">
    <property type="component" value="Unassembled WGS sequence"/>
</dbReference>
<dbReference type="InParanoid" id="I3EHD5"/>
<dbReference type="VEuPathDB" id="MicrosporidiaDB:NEQG_01322"/>
<evidence type="ECO:0000313" key="1">
    <source>
        <dbReference type="EMBL" id="EIJ88632.1"/>
    </source>
</evidence>
<accession>I3EHD5</accession>
<protein>
    <submittedName>
        <fullName evidence="1">Uncharacterized protein</fullName>
    </submittedName>
</protein>
<name>I3EHD5_NEMP3</name>
<dbReference type="EMBL" id="GL870878">
    <property type="protein sequence ID" value="EIJ88632.1"/>
    <property type="molecule type" value="Genomic_DNA"/>
</dbReference>
<reference evidence="1" key="1">
    <citation type="submission" date="2011-01" db="EMBL/GenBank/DDBJ databases">
        <title>The Genome Sequence of Nematocida parisii strain ERTm3.</title>
        <authorList>
            <consortium name="The Broad Institute Genome Sequencing Platform"/>
            <consortium name="The Broad Institute Genome Sequencing Center for Infectious Disease"/>
            <person name="Cuomo C."/>
            <person name="Troemel E."/>
            <person name="Young S.K."/>
            <person name="Zeng Q."/>
            <person name="Gargeya S."/>
            <person name="Fitzgerald M."/>
            <person name="Haas B."/>
            <person name="Abouelleil A."/>
            <person name="Alvarado L."/>
            <person name="Arachchi H.M."/>
            <person name="Berlin A."/>
            <person name="Chapman S.B."/>
            <person name="Gearin G."/>
            <person name="Goldberg J."/>
            <person name="Griggs A."/>
            <person name="Gujja S."/>
            <person name="Hansen M."/>
            <person name="Heiman D."/>
            <person name="Howarth C."/>
            <person name="Larimer J."/>
            <person name="Lui A."/>
            <person name="MacDonald P.J.P."/>
            <person name="McCowen C."/>
            <person name="Montmayeur A."/>
            <person name="Murphy C."/>
            <person name="Neiman D."/>
            <person name="Pearson M."/>
            <person name="Priest M."/>
            <person name="Roberts A."/>
            <person name="Saif S."/>
            <person name="Shea T."/>
            <person name="Sisk P."/>
            <person name="Stolte C."/>
            <person name="Sykes S."/>
            <person name="Wortman J."/>
            <person name="Nusbaum C."/>
            <person name="Birren B."/>
        </authorList>
    </citation>
    <scope>NUCLEOTIDE SEQUENCE</scope>
    <source>
        <strain evidence="1">ERTm3</strain>
    </source>
</reference>
<keyword evidence="2" id="KW-1185">Reference proteome</keyword>
<dbReference type="OrthoDB" id="2189977at2759"/>
<sequence>MDNSQKEEELFGIPLSEYINTKTDDLSDNSPKKEYSIEDNIQNIQTEQASVERKIREILEKVGKKFSSLAIDVQRCTKLDIEGIDMVDEVKSLREYWKVKETNAIALLRLKTSKISEDLLKILTKVDKTCALLHTWTERAREAMKEVEKTIIERKTISEVYTGDHIAQRYKSFVEKAHPLLSVLEEGERLVEENSHIYTEKEKEELLLSESFIKVSTQEEKTIKHLVSRIP</sequence>
<gene>
    <name evidence="1" type="ORF">NEQG_01322</name>
</gene>
<dbReference type="AlphaFoldDB" id="I3EHD5"/>
<dbReference type="OMA" id="HTWTERA"/>
<dbReference type="HOGENOM" id="CLU_1200113_0_0_1"/>